<sequence>MTSTYSRAKSGVLKVTTIINNFKNEVEETKKKIELKSLQLGEVNKQLIAANKLIEDLKKENIGMPSTAQLEANNEALAKDVNLSRMRGKTSTLFSEF</sequence>
<protein>
    <submittedName>
        <fullName evidence="2">Uncharacterized protein</fullName>
    </submittedName>
</protein>
<dbReference type="EMBL" id="UZAU01000649">
    <property type="status" value="NOT_ANNOTATED_CDS"/>
    <property type="molecule type" value="Genomic_DNA"/>
</dbReference>
<evidence type="ECO:0000256" key="1">
    <source>
        <dbReference type="SAM" id="Coils"/>
    </source>
</evidence>
<proteinExistence type="predicted"/>
<dbReference type="Proteomes" id="UP000596661">
    <property type="component" value="Chromosome 7"/>
</dbReference>
<feature type="coiled-coil region" evidence="1">
    <location>
        <begin position="19"/>
        <end position="60"/>
    </location>
</feature>
<dbReference type="EnsemblPlants" id="evm.model.07.818">
    <property type="protein sequence ID" value="cds.evm.model.07.818"/>
    <property type="gene ID" value="evm.TU.07.818"/>
</dbReference>
<keyword evidence="1" id="KW-0175">Coiled coil</keyword>
<reference evidence="2" key="1">
    <citation type="submission" date="2018-11" db="EMBL/GenBank/DDBJ databases">
        <authorList>
            <person name="Grassa J C."/>
        </authorList>
    </citation>
    <scope>NUCLEOTIDE SEQUENCE [LARGE SCALE GENOMIC DNA]</scope>
</reference>
<keyword evidence="3" id="KW-1185">Reference proteome</keyword>
<evidence type="ECO:0000313" key="3">
    <source>
        <dbReference type="Proteomes" id="UP000596661"/>
    </source>
</evidence>
<dbReference type="Gramene" id="evm.model.07.818">
    <property type="protein sequence ID" value="cds.evm.model.07.818"/>
    <property type="gene ID" value="evm.TU.07.818"/>
</dbReference>
<name>A0A803Q6L3_CANSA</name>
<organism evidence="2 3">
    <name type="scientific">Cannabis sativa</name>
    <name type="common">Hemp</name>
    <name type="synonym">Marijuana</name>
    <dbReference type="NCBI Taxonomy" id="3483"/>
    <lineage>
        <taxon>Eukaryota</taxon>
        <taxon>Viridiplantae</taxon>
        <taxon>Streptophyta</taxon>
        <taxon>Embryophyta</taxon>
        <taxon>Tracheophyta</taxon>
        <taxon>Spermatophyta</taxon>
        <taxon>Magnoliopsida</taxon>
        <taxon>eudicotyledons</taxon>
        <taxon>Gunneridae</taxon>
        <taxon>Pentapetalae</taxon>
        <taxon>rosids</taxon>
        <taxon>fabids</taxon>
        <taxon>Rosales</taxon>
        <taxon>Cannabaceae</taxon>
        <taxon>Cannabis</taxon>
    </lineage>
</organism>
<evidence type="ECO:0000313" key="2">
    <source>
        <dbReference type="EnsemblPlants" id="cds.evm.model.07.818"/>
    </source>
</evidence>
<reference evidence="2" key="2">
    <citation type="submission" date="2021-03" db="UniProtKB">
        <authorList>
            <consortium name="EnsemblPlants"/>
        </authorList>
    </citation>
    <scope>IDENTIFICATION</scope>
</reference>
<dbReference type="AlphaFoldDB" id="A0A803Q6L3"/>
<accession>A0A803Q6L3</accession>